<reference evidence="3 4" key="1">
    <citation type="journal article" date="2013" name="Nature">
        <title>Insights into bilaterian evolution from three spiralian genomes.</title>
        <authorList>
            <person name="Simakov O."/>
            <person name="Marletaz F."/>
            <person name="Cho S.J."/>
            <person name="Edsinger-Gonzales E."/>
            <person name="Havlak P."/>
            <person name="Hellsten U."/>
            <person name="Kuo D.H."/>
            <person name="Larsson T."/>
            <person name="Lv J."/>
            <person name="Arendt D."/>
            <person name="Savage R."/>
            <person name="Osoegawa K."/>
            <person name="de Jong P."/>
            <person name="Grimwood J."/>
            <person name="Chapman J.A."/>
            <person name="Shapiro H."/>
            <person name="Aerts A."/>
            <person name="Otillar R.P."/>
            <person name="Terry A.Y."/>
            <person name="Boore J.L."/>
            <person name="Grigoriev I.V."/>
            <person name="Lindberg D.R."/>
            <person name="Seaver E.C."/>
            <person name="Weisblat D.A."/>
            <person name="Putnam N.H."/>
            <person name="Rokhsar D.S."/>
        </authorList>
    </citation>
    <scope>NUCLEOTIDE SEQUENCE [LARGE SCALE GENOMIC DNA]</scope>
</reference>
<proteinExistence type="predicted"/>
<keyword evidence="1" id="KW-0677">Repeat</keyword>
<dbReference type="CTD" id="20238946"/>
<dbReference type="Proteomes" id="UP000030746">
    <property type="component" value="Unassembled WGS sequence"/>
</dbReference>
<dbReference type="RefSeq" id="XP_009056420.1">
    <property type="nucleotide sequence ID" value="XM_009058172.1"/>
</dbReference>
<dbReference type="OrthoDB" id="539213at2759"/>
<evidence type="ECO:0000256" key="1">
    <source>
        <dbReference type="ARBA" id="ARBA00022737"/>
    </source>
</evidence>
<evidence type="ECO:0000256" key="2">
    <source>
        <dbReference type="ARBA" id="ARBA00023043"/>
    </source>
</evidence>
<name>V4ACA0_LOTGI</name>
<protein>
    <submittedName>
        <fullName evidence="3">Uncharacterized protein</fullName>
    </submittedName>
</protein>
<sequence>MHCIHFRTRHVSTQGNLNALCLASKPIFCPTFIVMKGDLHAIIRSKFVVSRLGRERLNMMDEATHVDYSLSDIRNLIDNHQGMINKLDENIYCMSPLMTEVYKGNFEAVSLLLQYEYIDINIRNKYGHSAYFYCLNPRENVSEQSKLKCLKLLLKAGVQNLYCVQEGHNFTPLMIAAKSCDDVCLNEIIKTGYSNNAKVLNDFDLDSEDEVLLENNYYEEYFYDSHYDIGDDDDIDDDVTLIDDYTSMDIKKRNVDFYTYCHVYKKIWKASNDFWDFGNRKTAFQLCLKARDIPVEKQLACLQLLVEAGASYVTHLNGYQLRPITIAIGRYSAVDPCVIKYLISIGCYLDHQRDFERAVCYMHLEIAQLLIKEGSDPHLLSKNNQNILHILFMWDNLSFFEHDEVYEKMKKMLWFLVQELKIDINAVDDCAVSIFSLVFLNFVKGISFPFLYLMSENIN</sequence>
<dbReference type="AlphaFoldDB" id="V4ACA0"/>
<dbReference type="Gene3D" id="1.25.40.20">
    <property type="entry name" value="Ankyrin repeat-containing domain"/>
    <property type="match status" value="2"/>
</dbReference>
<dbReference type="InterPro" id="IPR036770">
    <property type="entry name" value="Ankyrin_rpt-contain_sf"/>
</dbReference>
<evidence type="ECO:0000313" key="4">
    <source>
        <dbReference type="Proteomes" id="UP000030746"/>
    </source>
</evidence>
<gene>
    <name evidence="3" type="ORF">LOTGIDRAFT_162204</name>
</gene>
<dbReference type="OMA" id="GCFENER"/>
<evidence type="ECO:0000313" key="3">
    <source>
        <dbReference type="EMBL" id="ESO92730.1"/>
    </source>
</evidence>
<dbReference type="SMART" id="SM00248">
    <property type="entry name" value="ANK"/>
    <property type="match status" value="6"/>
</dbReference>
<dbReference type="SUPFAM" id="SSF48403">
    <property type="entry name" value="Ankyrin repeat"/>
    <property type="match status" value="2"/>
</dbReference>
<dbReference type="EMBL" id="KB202014">
    <property type="protein sequence ID" value="ESO92730.1"/>
    <property type="molecule type" value="Genomic_DNA"/>
</dbReference>
<accession>V4ACA0</accession>
<dbReference type="PANTHER" id="PTHR24198:SF165">
    <property type="entry name" value="ANKYRIN REPEAT-CONTAINING PROTEIN-RELATED"/>
    <property type="match status" value="1"/>
</dbReference>
<dbReference type="GeneID" id="20238946"/>
<dbReference type="PANTHER" id="PTHR24198">
    <property type="entry name" value="ANKYRIN REPEAT AND PROTEIN KINASE DOMAIN-CONTAINING PROTEIN"/>
    <property type="match status" value="1"/>
</dbReference>
<dbReference type="InterPro" id="IPR002110">
    <property type="entry name" value="Ankyrin_rpt"/>
</dbReference>
<keyword evidence="2" id="KW-0040">ANK repeat</keyword>
<keyword evidence="4" id="KW-1185">Reference proteome</keyword>
<dbReference type="HOGENOM" id="CLU_596262_0_0_1"/>
<organism evidence="3 4">
    <name type="scientific">Lottia gigantea</name>
    <name type="common">Giant owl limpet</name>
    <dbReference type="NCBI Taxonomy" id="225164"/>
    <lineage>
        <taxon>Eukaryota</taxon>
        <taxon>Metazoa</taxon>
        <taxon>Spiralia</taxon>
        <taxon>Lophotrochozoa</taxon>
        <taxon>Mollusca</taxon>
        <taxon>Gastropoda</taxon>
        <taxon>Patellogastropoda</taxon>
        <taxon>Lottioidea</taxon>
        <taxon>Lottiidae</taxon>
        <taxon>Lottia</taxon>
    </lineage>
</organism>
<dbReference type="KEGG" id="lgi:LOTGIDRAFT_162204"/>